<dbReference type="OrthoDB" id="4487168at2759"/>
<gene>
    <name evidence="3" type="ORF">BDV23DRAFT_21498</name>
</gene>
<feature type="region of interest" description="Disordered" evidence="1">
    <location>
        <begin position="1"/>
        <end position="45"/>
    </location>
</feature>
<dbReference type="EMBL" id="ML735342">
    <property type="protein sequence ID" value="KAE8385206.1"/>
    <property type="molecule type" value="Genomic_DNA"/>
</dbReference>
<feature type="compositionally biased region" description="Basic and acidic residues" evidence="1">
    <location>
        <begin position="10"/>
        <end position="33"/>
    </location>
</feature>
<reference evidence="3" key="1">
    <citation type="submission" date="2019-04" db="EMBL/GenBank/DDBJ databases">
        <title>Friends and foes A comparative genomics studyof 23 Aspergillus species from section Flavi.</title>
        <authorList>
            <consortium name="DOE Joint Genome Institute"/>
            <person name="Kjaerbolling I."/>
            <person name="Vesth T."/>
            <person name="Frisvad J.C."/>
            <person name="Nybo J.L."/>
            <person name="Theobald S."/>
            <person name="Kildgaard S."/>
            <person name="Isbrandt T."/>
            <person name="Kuo A."/>
            <person name="Sato A."/>
            <person name="Lyhne E.K."/>
            <person name="Kogle M.E."/>
            <person name="Wiebenga A."/>
            <person name="Kun R.S."/>
            <person name="Lubbers R.J."/>
            <person name="Makela M.R."/>
            <person name="Barry K."/>
            <person name="Chovatia M."/>
            <person name="Clum A."/>
            <person name="Daum C."/>
            <person name="Haridas S."/>
            <person name="He G."/>
            <person name="LaButti K."/>
            <person name="Lipzen A."/>
            <person name="Mondo S."/>
            <person name="Riley R."/>
            <person name="Salamov A."/>
            <person name="Simmons B.A."/>
            <person name="Magnuson J.K."/>
            <person name="Henrissat B."/>
            <person name="Mortensen U.H."/>
            <person name="Larsen T.O."/>
            <person name="Devries R.P."/>
            <person name="Grigoriev I.V."/>
            <person name="Machida M."/>
            <person name="Baker S.E."/>
            <person name="Andersen M.R."/>
        </authorList>
    </citation>
    <scope>NUCLEOTIDE SEQUENCE [LARGE SCALE GENOMIC DNA]</scope>
    <source>
        <strain evidence="3">IBT 14317</strain>
    </source>
</reference>
<proteinExistence type="predicted"/>
<accession>A0A5N7BTQ7</accession>
<dbReference type="Proteomes" id="UP000326877">
    <property type="component" value="Unassembled WGS sequence"/>
</dbReference>
<dbReference type="AlphaFoldDB" id="A0A5N7BTQ7"/>
<name>A0A5N7BTQ7_PETAA</name>
<organism evidence="3">
    <name type="scientific">Petromyces alliaceus</name>
    <name type="common">Aspergillus alliaceus</name>
    <dbReference type="NCBI Taxonomy" id="209559"/>
    <lineage>
        <taxon>Eukaryota</taxon>
        <taxon>Fungi</taxon>
        <taxon>Dikarya</taxon>
        <taxon>Ascomycota</taxon>
        <taxon>Pezizomycotina</taxon>
        <taxon>Eurotiomycetes</taxon>
        <taxon>Eurotiomycetidae</taxon>
        <taxon>Eurotiales</taxon>
        <taxon>Aspergillaceae</taxon>
        <taxon>Aspergillus</taxon>
        <taxon>Aspergillus subgen. Circumdati</taxon>
    </lineage>
</organism>
<keyword evidence="2" id="KW-1133">Transmembrane helix</keyword>
<sequence>MQMASAQLEKPSRPETDYERWLRDHDENYRPGDRPLYGPGVKGTEDATENVKWKDRLSDGKKNYSAIYGIILSVVLAIMIIKSVKAYRKRYHRGRDIPLSGKDWDK</sequence>
<feature type="transmembrane region" description="Helical" evidence="2">
    <location>
        <begin position="66"/>
        <end position="84"/>
    </location>
</feature>
<evidence type="ECO:0000256" key="1">
    <source>
        <dbReference type="SAM" id="MobiDB-lite"/>
    </source>
</evidence>
<keyword evidence="2" id="KW-0812">Transmembrane</keyword>
<protein>
    <submittedName>
        <fullName evidence="3">Uncharacterized protein</fullName>
    </submittedName>
</protein>
<evidence type="ECO:0000256" key="2">
    <source>
        <dbReference type="SAM" id="Phobius"/>
    </source>
</evidence>
<keyword evidence="2" id="KW-0472">Membrane</keyword>
<evidence type="ECO:0000313" key="3">
    <source>
        <dbReference type="EMBL" id="KAE8385206.1"/>
    </source>
</evidence>